<dbReference type="PRINTS" id="PR00081">
    <property type="entry name" value="GDHRDH"/>
</dbReference>
<name>A0A1E5Q325_9PROT</name>
<dbReference type="EMBL" id="MCGG01000083">
    <property type="protein sequence ID" value="OEJ63841.1"/>
    <property type="molecule type" value="Genomic_DNA"/>
</dbReference>
<dbReference type="GO" id="GO:0016616">
    <property type="term" value="F:oxidoreductase activity, acting on the CH-OH group of donors, NAD or NADP as acceptor"/>
    <property type="evidence" value="ECO:0007669"/>
    <property type="project" value="TreeGrafter"/>
</dbReference>
<comment type="caution">
    <text evidence="2">The sequence shown here is derived from an EMBL/GenBank/DDBJ whole genome shotgun (WGS) entry which is preliminary data.</text>
</comment>
<accession>A0A1E5Q325</accession>
<proteinExistence type="inferred from homology"/>
<evidence type="ECO:0000256" key="1">
    <source>
        <dbReference type="ARBA" id="ARBA00006484"/>
    </source>
</evidence>
<evidence type="ECO:0000313" key="2">
    <source>
        <dbReference type="EMBL" id="OEJ63841.1"/>
    </source>
</evidence>
<dbReference type="PRINTS" id="PR00080">
    <property type="entry name" value="SDRFAMILY"/>
</dbReference>
<comment type="similarity">
    <text evidence="1">Belongs to the short-chain dehydrogenases/reductases (SDR) family.</text>
</comment>
<dbReference type="FunFam" id="3.40.50.720:FF:000084">
    <property type="entry name" value="Short-chain dehydrogenase reductase"/>
    <property type="match status" value="1"/>
</dbReference>
<dbReference type="Proteomes" id="UP000095347">
    <property type="component" value="Unassembled WGS sequence"/>
</dbReference>
<organism evidence="2 3">
    <name type="scientific">Magnetovibrio blakemorei</name>
    <dbReference type="NCBI Taxonomy" id="28181"/>
    <lineage>
        <taxon>Bacteria</taxon>
        <taxon>Pseudomonadati</taxon>
        <taxon>Pseudomonadota</taxon>
        <taxon>Alphaproteobacteria</taxon>
        <taxon>Rhodospirillales</taxon>
        <taxon>Magnetovibrionaceae</taxon>
        <taxon>Magnetovibrio</taxon>
    </lineage>
</organism>
<dbReference type="OrthoDB" id="9796652at2"/>
<dbReference type="Gene3D" id="3.40.50.720">
    <property type="entry name" value="NAD(P)-binding Rossmann-like Domain"/>
    <property type="match status" value="1"/>
</dbReference>
<dbReference type="STRING" id="28181.BEN30_17215"/>
<keyword evidence="3" id="KW-1185">Reference proteome</keyword>
<dbReference type="InterPro" id="IPR036291">
    <property type="entry name" value="NAD(P)-bd_dom_sf"/>
</dbReference>
<reference evidence="3" key="1">
    <citation type="submission" date="2016-07" db="EMBL/GenBank/DDBJ databases">
        <authorList>
            <person name="Florea S."/>
            <person name="Webb J.S."/>
            <person name="Jaromczyk J."/>
            <person name="Schardl C.L."/>
        </authorList>
    </citation>
    <scope>NUCLEOTIDE SEQUENCE [LARGE SCALE GENOMIC DNA]</scope>
    <source>
        <strain evidence="3">MV-1</strain>
    </source>
</reference>
<dbReference type="PANTHER" id="PTHR42760">
    <property type="entry name" value="SHORT-CHAIN DEHYDROGENASES/REDUCTASES FAMILY MEMBER"/>
    <property type="match status" value="1"/>
</dbReference>
<sequence length="242" mass="25634">MFSLEGRVAIVTGASRGIGWALADGLARSGSKVLALARSKAADQCFLDLVEYQSCDVTNTEALTHHIDTFVENCGRIDVLINAAGISLPGDIQDGVEHTIKVNLIAPYRGIEAVARHMRAARSGSIINVTSLAAFQGFPNNPGYAAAKGGLSQLTRAMACDLGPFGVRVNNLVPGYIETDMTAASYKDQKINEQRCRNTMLERWGAPSDLVGAAVFLASDASSYMTGQDIVVDGGWLAKGLV</sequence>
<dbReference type="SUPFAM" id="SSF51735">
    <property type="entry name" value="NAD(P)-binding Rossmann-fold domains"/>
    <property type="match status" value="1"/>
</dbReference>
<evidence type="ECO:0000313" key="3">
    <source>
        <dbReference type="Proteomes" id="UP000095347"/>
    </source>
</evidence>
<dbReference type="GO" id="GO:0030497">
    <property type="term" value="P:fatty acid elongation"/>
    <property type="evidence" value="ECO:0007669"/>
    <property type="project" value="TreeGrafter"/>
</dbReference>
<dbReference type="PROSITE" id="PS00061">
    <property type="entry name" value="ADH_SHORT"/>
    <property type="match status" value="1"/>
</dbReference>
<dbReference type="InterPro" id="IPR020904">
    <property type="entry name" value="Sc_DH/Rdtase_CS"/>
</dbReference>
<dbReference type="InterPro" id="IPR002347">
    <property type="entry name" value="SDR_fam"/>
</dbReference>
<gene>
    <name evidence="2" type="ORF">BEN30_17215</name>
</gene>
<dbReference type="PANTHER" id="PTHR42760:SF135">
    <property type="entry name" value="BLL7886 PROTEIN"/>
    <property type="match status" value="1"/>
</dbReference>
<dbReference type="AlphaFoldDB" id="A0A1E5Q325"/>
<protein>
    <submittedName>
        <fullName evidence="2">2-deoxy-D-gluconate 3-dehydrogenase</fullName>
    </submittedName>
</protein>
<dbReference type="Pfam" id="PF13561">
    <property type="entry name" value="adh_short_C2"/>
    <property type="match status" value="1"/>
</dbReference>